<dbReference type="EMBL" id="JAHHHV010000066">
    <property type="protein sequence ID" value="MBW4466224.1"/>
    <property type="molecule type" value="Genomic_DNA"/>
</dbReference>
<dbReference type="PANTHER" id="PTHR13696">
    <property type="entry name" value="P-LOOP CONTAINING NUCLEOSIDE TRIPHOSPHATE HYDROLASE"/>
    <property type="match status" value="1"/>
</dbReference>
<sequence>MTLTQQPNHAQTEMSIENLKNALSSLPPGAPEALVSDSFVKPLLEALGFGKAECYPEYGTDGRDAVDFAARKNKPDDLFHHTKSAPFLLVEVKGQNINLSEGSPSHQATQRQIERYLLSSTCKTAKWGIITNSTYIQLFCRHGKVVFPATVNLQIKLDNIAEIISELRHKIDNTHRALSVCVYNNKGGVGKTTTLINLAGTLYKRGKKVLIVDFDSQSDTTLSLKLSPAKVCLSECLKDTRLDIRNAIVPFSLTAKGKLIHVFDVIPADSKLEDYTHYENAQKIQRGISRLRDLLKIFLNEYDYILIDCPTQWLFFSQSGVYASDVVLIPTKHNGLTSLYNAAKVVEKLIPEIRQVRKDGAPKALPIFFNGEKINDAARHMVNSEIGKIIECNKNLLPYFYPKYRRGTADKTIFEIPAYASVANAAFSHVPAVFMNKTVLDHYDRLAKEYFLHG</sequence>
<evidence type="ECO:0000313" key="3">
    <source>
        <dbReference type="Proteomes" id="UP000707356"/>
    </source>
</evidence>
<dbReference type="InterPro" id="IPR025669">
    <property type="entry name" value="AAA_dom"/>
</dbReference>
<accession>A0A951PD60</accession>
<name>A0A951PD60_9CYAN</name>
<proteinExistence type="predicted"/>
<gene>
    <name evidence="2" type="ORF">KME07_12420</name>
</gene>
<dbReference type="SUPFAM" id="SSF52540">
    <property type="entry name" value="P-loop containing nucleoside triphosphate hydrolases"/>
    <property type="match status" value="1"/>
</dbReference>
<dbReference type="InterPro" id="IPR027417">
    <property type="entry name" value="P-loop_NTPase"/>
</dbReference>
<comment type="caution">
    <text evidence="2">The sequence shown here is derived from an EMBL/GenBank/DDBJ whole genome shotgun (WGS) entry which is preliminary data.</text>
</comment>
<evidence type="ECO:0000259" key="1">
    <source>
        <dbReference type="Pfam" id="PF13614"/>
    </source>
</evidence>
<reference evidence="2" key="1">
    <citation type="submission" date="2021-05" db="EMBL/GenBank/DDBJ databases">
        <authorList>
            <person name="Pietrasiak N."/>
            <person name="Ward R."/>
            <person name="Stajich J.E."/>
            <person name="Kurbessoian T."/>
        </authorList>
    </citation>
    <scope>NUCLEOTIDE SEQUENCE</scope>
    <source>
        <strain evidence="2">GSE-TBD4-15B</strain>
    </source>
</reference>
<organism evidence="2 3">
    <name type="scientific">Pegethrix bostrychoides GSE-TBD4-15B</name>
    <dbReference type="NCBI Taxonomy" id="2839662"/>
    <lineage>
        <taxon>Bacteria</taxon>
        <taxon>Bacillati</taxon>
        <taxon>Cyanobacteriota</taxon>
        <taxon>Cyanophyceae</taxon>
        <taxon>Oculatellales</taxon>
        <taxon>Oculatellaceae</taxon>
        <taxon>Pegethrix</taxon>
    </lineage>
</organism>
<feature type="domain" description="AAA" evidence="1">
    <location>
        <begin position="180"/>
        <end position="358"/>
    </location>
</feature>
<dbReference type="Pfam" id="PF13614">
    <property type="entry name" value="AAA_31"/>
    <property type="match status" value="1"/>
</dbReference>
<dbReference type="AlphaFoldDB" id="A0A951PD60"/>
<protein>
    <submittedName>
        <fullName evidence="2">AAA family ATPase</fullName>
    </submittedName>
</protein>
<dbReference type="Proteomes" id="UP000707356">
    <property type="component" value="Unassembled WGS sequence"/>
</dbReference>
<evidence type="ECO:0000313" key="2">
    <source>
        <dbReference type="EMBL" id="MBW4466224.1"/>
    </source>
</evidence>
<dbReference type="PANTHER" id="PTHR13696:SF52">
    <property type="entry name" value="PARA FAMILY PROTEIN CT_582"/>
    <property type="match status" value="1"/>
</dbReference>
<reference evidence="2" key="2">
    <citation type="journal article" date="2022" name="Microbiol. Resour. Announc.">
        <title>Metagenome Sequencing to Explore Phylogenomics of Terrestrial Cyanobacteria.</title>
        <authorList>
            <person name="Ward R.D."/>
            <person name="Stajich J.E."/>
            <person name="Johansen J.R."/>
            <person name="Huntemann M."/>
            <person name="Clum A."/>
            <person name="Foster B."/>
            <person name="Foster B."/>
            <person name="Roux S."/>
            <person name="Palaniappan K."/>
            <person name="Varghese N."/>
            <person name="Mukherjee S."/>
            <person name="Reddy T.B.K."/>
            <person name="Daum C."/>
            <person name="Copeland A."/>
            <person name="Chen I.A."/>
            <person name="Ivanova N.N."/>
            <person name="Kyrpides N.C."/>
            <person name="Shapiro N."/>
            <person name="Eloe-Fadrosh E.A."/>
            <person name="Pietrasiak N."/>
        </authorList>
    </citation>
    <scope>NUCLEOTIDE SEQUENCE</scope>
    <source>
        <strain evidence="2">GSE-TBD4-15B</strain>
    </source>
</reference>
<dbReference type="InterPro" id="IPR050678">
    <property type="entry name" value="DNA_Partitioning_ATPase"/>
</dbReference>
<dbReference type="Gene3D" id="3.40.50.300">
    <property type="entry name" value="P-loop containing nucleotide triphosphate hydrolases"/>
    <property type="match status" value="1"/>
</dbReference>
<dbReference type="CDD" id="cd02042">
    <property type="entry name" value="ParAB_family"/>
    <property type="match status" value="1"/>
</dbReference>